<reference evidence="1 2" key="1">
    <citation type="submission" date="2010-08" db="EMBL/GenBank/DDBJ databases">
        <title>Complete sequence of Gallionella capsiferriformans ES-2.</title>
        <authorList>
            <consortium name="US DOE Joint Genome Institute"/>
            <person name="Lucas S."/>
            <person name="Copeland A."/>
            <person name="Lapidus A."/>
            <person name="Cheng J.-F."/>
            <person name="Bruce D."/>
            <person name="Goodwin L."/>
            <person name="Pitluck S."/>
            <person name="Chertkov O."/>
            <person name="Davenport K.W."/>
            <person name="Detter J.C."/>
            <person name="Han C."/>
            <person name="Tapia R."/>
            <person name="Land M."/>
            <person name="Hauser L."/>
            <person name="Chang Y.-J."/>
            <person name="Jeffries C."/>
            <person name="Kyrpides N."/>
            <person name="Ivanova N."/>
            <person name="Mikhailova N."/>
            <person name="Shelobolina E.S."/>
            <person name="Picardal F."/>
            <person name="Roden E."/>
            <person name="Emerson D."/>
            <person name="Woyke T."/>
        </authorList>
    </citation>
    <scope>NUCLEOTIDE SEQUENCE [LARGE SCALE GENOMIC DNA]</scope>
    <source>
        <strain evidence="1 2">ES-2</strain>
    </source>
</reference>
<dbReference type="EMBL" id="CP002159">
    <property type="protein sequence ID" value="ADL55018.1"/>
    <property type="molecule type" value="Genomic_DNA"/>
</dbReference>
<name>D9SES1_GALCS</name>
<organism evidence="1 2">
    <name type="scientific">Gallionella capsiferriformans (strain ES-2)</name>
    <name type="common">Gallionella ferruginea capsiferriformans (strain ES-2)</name>
    <dbReference type="NCBI Taxonomy" id="395494"/>
    <lineage>
        <taxon>Bacteria</taxon>
        <taxon>Pseudomonadati</taxon>
        <taxon>Pseudomonadota</taxon>
        <taxon>Betaproteobacteria</taxon>
        <taxon>Nitrosomonadales</taxon>
        <taxon>Gallionellaceae</taxon>
        <taxon>Gallionella</taxon>
    </lineage>
</organism>
<dbReference type="AlphaFoldDB" id="D9SES1"/>
<accession>D9SES1</accession>
<evidence type="ECO:0000313" key="2">
    <source>
        <dbReference type="Proteomes" id="UP000001235"/>
    </source>
</evidence>
<protein>
    <submittedName>
        <fullName evidence="1">Uncharacterized protein</fullName>
    </submittedName>
</protein>
<gene>
    <name evidence="1" type="ordered locus">Galf_0987</name>
</gene>
<dbReference type="OrthoDB" id="8523530at2"/>
<dbReference type="KEGG" id="gca:Galf_0987"/>
<dbReference type="STRING" id="395494.Galf_0987"/>
<dbReference type="HOGENOM" id="CLU_1014732_0_0_4"/>
<sequence length="274" mass="31125">MNILQRTEIERFLTSGEYDNSFEIWSGCTFVARAKSGSAALRGALISEVSTLTDRVSVPECHHSGLDINARAKFAPMVRGLFPQVEQMIILDMLEHSVVFLTPITIIATLEKTRWLHTAWELANLYLASLDAKLLSDTASGLLGLSEETTCYVSMKYFGNNDPFDDYVIHEAAHIFHNCKREMVGLSESRRREWLLEIDYAKRETFAYACEAYSRILELGETRLARIRLLSELAEASMPPDKRVQGDEYVDILREAVAARNGWKRILERCSPPK</sequence>
<proteinExistence type="predicted"/>
<dbReference type="RefSeq" id="WP_013292958.1">
    <property type="nucleotide sequence ID" value="NC_014394.1"/>
</dbReference>
<evidence type="ECO:0000313" key="1">
    <source>
        <dbReference type="EMBL" id="ADL55018.1"/>
    </source>
</evidence>
<dbReference type="Proteomes" id="UP000001235">
    <property type="component" value="Chromosome"/>
</dbReference>
<keyword evidence="2" id="KW-1185">Reference proteome</keyword>